<sequence length="224" mass="23992">MKLRHSLISIPTAQTWLVALLCHAPDVRALAVILRPFSVPEEQEREDETSCALQASGHATLTLDLLTPHEESRDPDMRFAVSQLALRAEGVREWIAHQPGLGKLPVGLVASGTASAAAIRAAARASEDYQALACQGGRPDLAGVKPLGMLRVPTLIVAGGQDPGLPMLRQSYEHIGCERDWQELADCDDSFASPAAQTAFARLADDWLTSHYEAEALPAASDAP</sequence>
<reference evidence="1 2" key="1">
    <citation type="submission" date="2019-04" db="EMBL/GenBank/DDBJ databases">
        <title>Azoarcus nasutitermitis sp. nov. isolated from termite nest.</title>
        <authorList>
            <person name="Lin S.-Y."/>
            <person name="Hameed A."/>
            <person name="Hsu Y.-H."/>
            <person name="Young C.-C."/>
        </authorList>
    </citation>
    <scope>NUCLEOTIDE SEQUENCE [LARGE SCALE GENOMIC DNA]</scope>
    <source>
        <strain evidence="1 2">CC-YHH838</strain>
    </source>
</reference>
<evidence type="ECO:0000313" key="1">
    <source>
        <dbReference type="EMBL" id="THF66147.1"/>
    </source>
</evidence>
<dbReference type="EMBL" id="SSOC01000002">
    <property type="protein sequence ID" value="THF66147.1"/>
    <property type="molecule type" value="Genomic_DNA"/>
</dbReference>
<dbReference type="InterPro" id="IPR029058">
    <property type="entry name" value="AB_hydrolase_fold"/>
</dbReference>
<comment type="caution">
    <text evidence="1">The sequence shown here is derived from an EMBL/GenBank/DDBJ whole genome shotgun (WGS) entry which is preliminary data.</text>
</comment>
<dbReference type="SUPFAM" id="SSF53474">
    <property type="entry name" value="alpha/beta-Hydrolases"/>
    <property type="match status" value="1"/>
</dbReference>
<gene>
    <name evidence="1" type="ORF">E6C76_04625</name>
</gene>
<proteinExistence type="predicted"/>
<evidence type="ECO:0000313" key="2">
    <source>
        <dbReference type="Proteomes" id="UP000308430"/>
    </source>
</evidence>
<protein>
    <submittedName>
        <fullName evidence="1">Alpha/beta hydrolase</fullName>
    </submittedName>
</protein>
<dbReference type="GO" id="GO:0016787">
    <property type="term" value="F:hydrolase activity"/>
    <property type="evidence" value="ECO:0007669"/>
    <property type="project" value="UniProtKB-KW"/>
</dbReference>
<name>A0A4S4B5A1_9RHOO</name>
<dbReference type="RefSeq" id="WP_136347096.1">
    <property type="nucleotide sequence ID" value="NZ_SSOC01000002.1"/>
</dbReference>
<keyword evidence="2" id="KW-1185">Reference proteome</keyword>
<organism evidence="1 2">
    <name type="scientific">Pseudothauera nasutitermitis</name>
    <dbReference type="NCBI Taxonomy" id="2565930"/>
    <lineage>
        <taxon>Bacteria</taxon>
        <taxon>Pseudomonadati</taxon>
        <taxon>Pseudomonadota</taxon>
        <taxon>Betaproteobacteria</taxon>
        <taxon>Rhodocyclales</taxon>
        <taxon>Zoogloeaceae</taxon>
        <taxon>Pseudothauera</taxon>
    </lineage>
</organism>
<dbReference type="Proteomes" id="UP000308430">
    <property type="component" value="Unassembled WGS sequence"/>
</dbReference>
<dbReference type="Gene3D" id="3.40.50.1820">
    <property type="entry name" value="alpha/beta hydrolase"/>
    <property type="match status" value="1"/>
</dbReference>
<accession>A0A4S4B5A1</accession>
<dbReference type="AlphaFoldDB" id="A0A4S4B5A1"/>
<dbReference type="OrthoDB" id="9810066at2"/>
<keyword evidence="1" id="KW-0378">Hydrolase</keyword>